<evidence type="ECO:0000313" key="3">
    <source>
        <dbReference type="Proteomes" id="UP000199048"/>
    </source>
</evidence>
<name>A0A1I4N0I2_9HYPH</name>
<keyword evidence="3" id="KW-1185">Reference proteome</keyword>
<protein>
    <submittedName>
        <fullName evidence="2">Uncharacterized protein</fullName>
    </submittedName>
</protein>
<dbReference type="EMBL" id="FOTK01000019">
    <property type="protein sequence ID" value="SFM08988.1"/>
    <property type="molecule type" value="Genomic_DNA"/>
</dbReference>
<dbReference type="RefSeq" id="WP_092042809.1">
    <property type="nucleotide sequence ID" value="NZ_FOTK01000019.1"/>
</dbReference>
<sequence length="189" mass="21223">MTKHCYDYIDDQAQPECLRRFLDYHCRPAALKYPTGREDFDRGLEERLGMPMWRDPVPVLFARHEGRPVRVTMASRFGDVGITEHLDAERGYDKRVAVEDLTDFSDAALEPRATVHVPVDWNAPTWAPRKHGQHRRARRREAPPRRPCPVRGVRAPSGQPGATPGGRGAGEEVLTCQAGTAARSRTTGT</sequence>
<dbReference type="STRING" id="582667.SAMN05192568_10195"/>
<dbReference type="AlphaFoldDB" id="A0A1I4N0I2"/>
<accession>A0A1I4N0I2</accession>
<dbReference type="OrthoDB" id="9949088at2"/>
<feature type="compositionally biased region" description="Low complexity" evidence="1">
    <location>
        <begin position="178"/>
        <end position="189"/>
    </location>
</feature>
<dbReference type="Proteomes" id="UP000199048">
    <property type="component" value="Unassembled WGS sequence"/>
</dbReference>
<evidence type="ECO:0000313" key="2">
    <source>
        <dbReference type="EMBL" id="SFM08988.1"/>
    </source>
</evidence>
<proteinExistence type="predicted"/>
<reference evidence="3" key="1">
    <citation type="submission" date="2016-10" db="EMBL/GenBank/DDBJ databases">
        <authorList>
            <person name="Varghese N."/>
            <person name="Submissions S."/>
        </authorList>
    </citation>
    <scope>NUCLEOTIDE SEQUENCE [LARGE SCALE GENOMIC DNA]</scope>
    <source>
        <strain evidence="3">BL36</strain>
    </source>
</reference>
<gene>
    <name evidence="2" type="ORF">SAMN05192568_10195</name>
</gene>
<feature type="compositionally biased region" description="Basic residues" evidence="1">
    <location>
        <begin position="128"/>
        <end position="139"/>
    </location>
</feature>
<evidence type="ECO:0000256" key="1">
    <source>
        <dbReference type="SAM" id="MobiDB-lite"/>
    </source>
</evidence>
<organism evidence="2 3">
    <name type="scientific">Methylobacterium pseudosasicola</name>
    <dbReference type="NCBI Taxonomy" id="582667"/>
    <lineage>
        <taxon>Bacteria</taxon>
        <taxon>Pseudomonadati</taxon>
        <taxon>Pseudomonadota</taxon>
        <taxon>Alphaproteobacteria</taxon>
        <taxon>Hyphomicrobiales</taxon>
        <taxon>Methylobacteriaceae</taxon>
        <taxon>Methylobacterium</taxon>
    </lineage>
</organism>
<feature type="region of interest" description="Disordered" evidence="1">
    <location>
        <begin position="123"/>
        <end position="189"/>
    </location>
</feature>